<accession>A0A1J4N4B3</accession>
<dbReference type="STRING" id="1844.UG56_013040"/>
<evidence type="ECO:0000313" key="6">
    <source>
        <dbReference type="Proteomes" id="UP000033772"/>
    </source>
</evidence>
<organism evidence="5 6">
    <name type="scientific">Nocardioides luteus</name>
    <dbReference type="NCBI Taxonomy" id="1844"/>
    <lineage>
        <taxon>Bacteria</taxon>
        <taxon>Bacillati</taxon>
        <taxon>Actinomycetota</taxon>
        <taxon>Actinomycetes</taxon>
        <taxon>Propionibacteriales</taxon>
        <taxon>Nocardioidaceae</taxon>
        <taxon>Nocardioides</taxon>
    </lineage>
</organism>
<dbReference type="Pfam" id="PF20300">
    <property type="entry name" value="prok_STING"/>
    <property type="match status" value="1"/>
</dbReference>
<evidence type="ECO:0000256" key="3">
    <source>
        <dbReference type="ARBA" id="ARBA00034315"/>
    </source>
</evidence>
<comment type="similarity">
    <text evidence="3">In the C-terminal section; belongs to the bacterial STING family.</text>
</comment>
<keyword evidence="1" id="KW-0547">Nucleotide-binding</keyword>
<dbReference type="EMBL" id="JZDQ02000016">
    <property type="protein sequence ID" value="OIJ26404.1"/>
    <property type="molecule type" value="Genomic_DNA"/>
</dbReference>
<feature type="domain" description="Prokaryotic STING" evidence="4">
    <location>
        <begin position="357"/>
        <end position="506"/>
    </location>
</feature>
<keyword evidence="6" id="KW-1185">Reference proteome</keyword>
<evidence type="ECO:0000259" key="4">
    <source>
        <dbReference type="Pfam" id="PF20300"/>
    </source>
</evidence>
<dbReference type="GO" id="GO:0051607">
    <property type="term" value="P:defense response to virus"/>
    <property type="evidence" value="ECO:0007669"/>
    <property type="project" value="UniProtKB-KW"/>
</dbReference>
<dbReference type="AlphaFoldDB" id="A0A1J4N4B3"/>
<evidence type="ECO:0000256" key="2">
    <source>
        <dbReference type="ARBA" id="ARBA00023118"/>
    </source>
</evidence>
<dbReference type="RefSeq" id="WP_045551075.1">
    <property type="nucleotide sequence ID" value="NZ_JZDQ02000016.1"/>
</dbReference>
<dbReference type="SUPFAM" id="SSF50494">
    <property type="entry name" value="Trypsin-like serine proteases"/>
    <property type="match status" value="1"/>
</dbReference>
<evidence type="ECO:0000313" key="5">
    <source>
        <dbReference type="EMBL" id="OIJ26404.1"/>
    </source>
</evidence>
<evidence type="ECO:0000256" key="1">
    <source>
        <dbReference type="ARBA" id="ARBA00022741"/>
    </source>
</evidence>
<dbReference type="Gene3D" id="2.40.10.120">
    <property type="match status" value="1"/>
</dbReference>
<dbReference type="GO" id="GO:0000166">
    <property type="term" value="F:nucleotide binding"/>
    <property type="evidence" value="ECO:0007669"/>
    <property type="project" value="UniProtKB-KW"/>
</dbReference>
<gene>
    <name evidence="5" type="ORF">UG56_013040</name>
</gene>
<sequence>MEVGELLAQATCAVLAGPGGRTIGTAWLGTEDGHLLTAGHVVAPLAAQGEVWVRFPDTETDERATFVIPPVHDKPAAQDFAVLRLDRPNGRRPLPFTLVTQADGRVRARGYGDNLRSAQSGGTGVLTPAGNYLRTSSSWAYYFQYETSTLAVTGFSGAAVYSDLAGAVIGIQVEAEGGRQAFAMPLARIVDYWEELVGAAQRPTRGRCVLIQPSTTTEAQRDIVRERILRPVLEQLNLALYVSEPSGMRGEDLKQLELADVVIADITDADPAVVYELTVAQGLGTPDVVIRDARTDSPAGHIFDVLDLDLDDVEGSRRTVEQRLLSVRSIFEALGENPTTNPVTTFFKAPLTQISVANALAAGYARNFVLPVADALLEISAGRGPGGVTVDGVELSAERLRDVTLTVVVPKRLEWCSDDFIDLELAQPGLVVPATVSHPDFSRPRSMKCLPLVDGEPVRLLDVFPTTLSTVAESIDERFDVDPHRRTSDHWVALEQKEIDRFQSKLIKRIRSAGHRRVGRRHLRDIVRVSTATAVFPDLS</sequence>
<dbReference type="Pfam" id="PF13365">
    <property type="entry name" value="Trypsin_2"/>
    <property type="match status" value="1"/>
</dbReference>
<comment type="caution">
    <text evidence="5">The sequence shown here is derived from an EMBL/GenBank/DDBJ whole genome shotgun (WGS) entry which is preliminary data.</text>
</comment>
<dbReference type="InterPro" id="IPR046876">
    <property type="entry name" value="Prok_STING"/>
</dbReference>
<dbReference type="InterPro" id="IPR009003">
    <property type="entry name" value="Peptidase_S1_PA"/>
</dbReference>
<proteinExistence type="inferred from homology"/>
<dbReference type="Proteomes" id="UP000033772">
    <property type="component" value="Unassembled WGS sequence"/>
</dbReference>
<name>A0A1J4N4B3_9ACTN</name>
<protein>
    <recommendedName>
        <fullName evidence="4">Prokaryotic STING domain-containing protein</fullName>
    </recommendedName>
</protein>
<reference evidence="5" key="1">
    <citation type="submission" date="2016-10" db="EMBL/GenBank/DDBJ databases">
        <title>Draft Genome Sequence of Nocardioides luteus Strain BAFB, an Alkane-Degrading Bacterium Isolated from JP-7 Polluted Soil.</title>
        <authorList>
            <person name="Brown L."/>
            <person name="Ruiz O.N."/>
            <person name="Gunasekera T."/>
        </authorList>
    </citation>
    <scope>NUCLEOTIDE SEQUENCE [LARGE SCALE GENOMIC DNA]</scope>
    <source>
        <strain evidence="5">BAFB</strain>
    </source>
</reference>
<keyword evidence="2" id="KW-0051">Antiviral defense</keyword>